<dbReference type="PROSITE" id="PS50075">
    <property type="entry name" value="CARRIER"/>
    <property type="match status" value="2"/>
</dbReference>
<dbReference type="SMART" id="SM00823">
    <property type="entry name" value="PKS_PP"/>
    <property type="match status" value="1"/>
</dbReference>
<evidence type="ECO:0000256" key="2">
    <source>
        <dbReference type="ARBA" id="ARBA00022553"/>
    </source>
</evidence>
<dbReference type="InterPro" id="IPR036736">
    <property type="entry name" value="ACP-like_sf"/>
</dbReference>
<evidence type="ECO:0000313" key="5">
    <source>
        <dbReference type="EMBL" id="KAF7189289.1"/>
    </source>
</evidence>
<dbReference type="PANTHER" id="PTHR45527:SF1">
    <property type="entry name" value="FATTY ACID SYNTHASE"/>
    <property type="match status" value="1"/>
</dbReference>
<accession>A0A8H6RE59</accession>
<dbReference type="GO" id="GO:0005737">
    <property type="term" value="C:cytoplasm"/>
    <property type="evidence" value="ECO:0007669"/>
    <property type="project" value="TreeGrafter"/>
</dbReference>
<reference evidence="5" key="1">
    <citation type="submission" date="2020-04" db="EMBL/GenBank/DDBJ databases">
        <title>Draft genome resource of the tomato pathogen Pseudocercospora fuligena.</title>
        <authorList>
            <person name="Zaccaron A."/>
        </authorList>
    </citation>
    <scope>NUCLEOTIDE SEQUENCE</scope>
    <source>
        <strain evidence="5">PF001</strain>
    </source>
</reference>
<feature type="non-terminal residue" evidence="5">
    <location>
        <position position="1"/>
    </location>
</feature>
<evidence type="ECO:0000256" key="3">
    <source>
        <dbReference type="ARBA" id="ARBA00022598"/>
    </source>
</evidence>
<dbReference type="Pfam" id="PF00550">
    <property type="entry name" value="PP-binding"/>
    <property type="match status" value="2"/>
</dbReference>
<dbReference type="Pfam" id="PF00668">
    <property type="entry name" value="Condensation"/>
    <property type="match status" value="2"/>
</dbReference>
<dbReference type="Pfam" id="PF00501">
    <property type="entry name" value="AMP-binding"/>
    <property type="match status" value="2"/>
</dbReference>
<dbReference type="InterPro" id="IPR045851">
    <property type="entry name" value="AMP-bd_C_sf"/>
</dbReference>
<dbReference type="GO" id="GO:0043041">
    <property type="term" value="P:amino acid activation for nonribosomal peptide biosynthetic process"/>
    <property type="evidence" value="ECO:0007669"/>
    <property type="project" value="TreeGrafter"/>
</dbReference>
<dbReference type="InterPro" id="IPR023213">
    <property type="entry name" value="CAT-like_dom_sf"/>
</dbReference>
<proteinExistence type="predicted"/>
<dbReference type="PANTHER" id="PTHR45527">
    <property type="entry name" value="NONRIBOSOMAL PEPTIDE SYNTHETASE"/>
    <property type="match status" value="1"/>
</dbReference>
<dbReference type="SUPFAM" id="SSF52777">
    <property type="entry name" value="CoA-dependent acyltransferases"/>
    <property type="match status" value="4"/>
</dbReference>
<name>A0A8H6RE59_9PEZI</name>
<dbReference type="GO" id="GO:0016874">
    <property type="term" value="F:ligase activity"/>
    <property type="evidence" value="ECO:0007669"/>
    <property type="project" value="UniProtKB-KW"/>
</dbReference>
<dbReference type="EMBL" id="JABCIY010000193">
    <property type="protein sequence ID" value="KAF7189289.1"/>
    <property type="molecule type" value="Genomic_DNA"/>
</dbReference>
<dbReference type="SUPFAM" id="SSF53335">
    <property type="entry name" value="S-adenosyl-L-methionine-dependent methyltransferases"/>
    <property type="match status" value="1"/>
</dbReference>
<dbReference type="SUPFAM" id="SSF56801">
    <property type="entry name" value="Acetyl-CoA synthetase-like"/>
    <property type="match status" value="2"/>
</dbReference>
<dbReference type="Gene3D" id="3.30.559.30">
    <property type="entry name" value="Nonribosomal peptide synthetase, condensation domain"/>
    <property type="match status" value="2"/>
</dbReference>
<feature type="domain" description="Carrier" evidence="4">
    <location>
        <begin position="1929"/>
        <end position="2005"/>
    </location>
</feature>
<dbReference type="GO" id="GO:0044550">
    <property type="term" value="P:secondary metabolite biosynthetic process"/>
    <property type="evidence" value="ECO:0007669"/>
    <property type="project" value="TreeGrafter"/>
</dbReference>
<keyword evidence="2" id="KW-0597">Phosphoprotein</keyword>
<comment type="caution">
    <text evidence="5">The sequence shown here is derived from an EMBL/GenBank/DDBJ whole genome shotgun (WGS) entry which is preliminary data.</text>
</comment>
<dbReference type="FunFam" id="1.10.1200.10:FF:000005">
    <property type="entry name" value="Nonribosomal peptide synthetase 1"/>
    <property type="match status" value="1"/>
</dbReference>
<evidence type="ECO:0000313" key="6">
    <source>
        <dbReference type="Proteomes" id="UP000660729"/>
    </source>
</evidence>
<dbReference type="GO" id="GO:0031177">
    <property type="term" value="F:phosphopantetheine binding"/>
    <property type="evidence" value="ECO:0007669"/>
    <property type="project" value="InterPro"/>
</dbReference>
<dbReference type="Gene3D" id="3.40.50.150">
    <property type="entry name" value="Vaccinia Virus protein VP39"/>
    <property type="match status" value="1"/>
</dbReference>
<dbReference type="Gene3D" id="3.30.300.30">
    <property type="match status" value="3"/>
</dbReference>
<keyword evidence="6" id="KW-1185">Reference proteome</keyword>
<protein>
    <submittedName>
        <fullName evidence="5">Nonribosomal peptide synthetase TES</fullName>
    </submittedName>
</protein>
<evidence type="ECO:0000256" key="1">
    <source>
        <dbReference type="ARBA" id="ARBA00022450"/>
    </source>
</evidence>
<dbReference type="PROSITE" id="PS00455">
    <property type="entry name" value="AMP_BINDING"/>
    <property type="match status" value="2"/>
</dbReference>
<dbReference type="FunFam" id="3.30.300.30:FF:000015">
    <property type="entry name" value="Nonribosomal peptide synthase SidD"/>
    <property type="match status" value="1"/>
</dbReference>
<gene>
    <name evidence="5" type="ORF">HII31_09442</name>
</gene>
<dbReference type="Gene3D" id="3.30.559.10">
    <property type="entry name" value="Chloramphenicol acetyltransferase-like domain"/>
    <property type="match status" value="2"/>
</dbReference>
<dbReference type="InterPro" id="IPR029063">
    <property type="entry name" value="SAM-dependent_MTases_sf"/>
</dbReference>
<keyword evidence="3" id="KW-0436">Ligase</keyword>
<dbReference type="SUPFAM" id="SSF47336">
    <property type="entry name" value="ACP-like"/>
    <property type="match status" value="2"/>
</dbReference>
<dbReference type="Proteomes" id="UP000660729">
    <property type="component" value="Unassembled WGS sequence"/>
</dbReference>
<sequence length="2429" mass="268903">SPASWIAAAECVTLVQILNESSGLSSIDHRLPCPSSLAAVIFTSGTSGRPKGVMIEHRSIVRVAMQKSYHPPDDASAPNPVVAHLLNPAFDAAMMELYTAILNGFTLYCVDRNTLLDSLALGAAFRREGVKMAVFSPALLAHCLREGAALFKELSVLVVGGDRLKASHARQLKRLVQGEVFNGYGPTENTVVSTLYAIPSQEADVPDDVPIGAAVTGSIACVVDAQLRPVPKGTVGELVVAGDGLARGYLDSQLDTDKFVHVEIDGNLVPAYRTGDLARLCPEDMQLRFEGRIDQQVKVRGYRVEVAEVDTILTQHPAVADAATIPYQRDAEDGLELVSFVTESLNNYYADLGKMSANLGHDFLGWNSMYDGSPIPRHEMEEWLQDTLNTIRSICPTRHLGKVLEVGSGSGMILLNLASESQQYIGLEPSTDAVNFVNAAVESLSNISSKARVYQGSAAEVRYWMDEFQPDLVIVNSVTQLFPSMEYLFKVVEDCAEQQRPHQRTRLFFGDVRSYALYNEFLAHKALQNHVENMIDLAEFRNIVADQASLEKELLIHPAFFTTLLKKLSGTVEHVEILPKKMTATNELSSYRYSAVVYLRGTEAPPMQIVNVGSDAWIDANECLLNKATLGKRLERLTCCGPPSETMLAISNIPNSKIQTDRLLADALNQDASDQSIALSVSELHQKASSIPSLDIMELQHLARTYGLHVKISWARQSSQRGGLDAIFYREDVISDARGIDIVFEFPVENDHAKHGTLCNTPHRGQITTGLRNQLARLVREKLPSYMVPKALFILEEMPLTSNGKVDHKALACIAASEFAAAQTRDSKNTTSTSTSGPLVETKLRDLWATILKIDVASISEDDHFIHKGGDSIKAMRLMVEARRRGLNISVPNILTHPVFCEMARKASEFSPTEVQAFAEPANDRPAPFKLLARTSADEARRLTSELYDIPADIIEDIFPCTPLQAGLVALNLATPSDYIGRNIKTLQPDVDIDQFRTAFGNVVQAHPILRTRMIHLPEEEFVQAVVKETICLKSGNSIEEYIRADREDLMGLGKPLVRAALIIESTRRYFVLTMLHSVFDAWSMKIIFEDLGKAYRGSIIRPPPPFQSFIKAVVEHNTSEAGRNAWISNLDGNEAEQYPRLPSSSYRPKSDSVCSRRIHHLNWSRMNVTPAVTVRAALAILICQRENVHDVVFGTTTMGRDSTGVSEVEQMTGPTIATVPTRATLPREEETVGDMLVRLQHEWAKLTIYEHMGISAIRELSEDAMRASMFQTLLVVQPAEDQQDSNERHLLFERETVVTVSNSDLGAISTYAMVMQCHLAGDSLTIRVTFDSSVISEDQMDRMLSEYEAILLQLCRPEIRQQCLSEVEWLGEQDIRDIWTWNAALPETIDSSVHDLLKPVFQRQPDAQAIYAWDGSLTYEELDSLSTRLAHDILARETPESTPIPILVEKSKWTSVAMLAVMKASGTSCLLDPSLPQARLQSIVDQIDPKLILASSQQEKAARSLSECGHIVLGAAQASQWPAMAKDRKLPIVPASQPLYIVFTSGSTGVPKGVVISHRSFSSAIIHQHSRRSVGQHSRVLDFSSLTFDGSWFNLLHTLYVGGCICVPSEAGRQEDLKGNILQLGANFAFLTPSVISTLDAEALQALESVEIGGEAADPEEMRRIESHTIVRYIYGPSECTPITTLTDLGERSSSIGKAAGVLAWPVDPRVPSRLVGVGCVAELWLEGPLVGDGYYKEIERTTASFVNDPPWKLRDRPGQPGRSGRAYRTGDLVRFCSNGTMEFVGRVNSQQTKIRGQRVDLLDVQHNVQDALRKRLPDMQVVAGVGGGKEKLLTAFICASNKSWITMPFEWQMNVLQQMAGDIKKELAGKVPKYMIPHLFIPVESFPMTNTGKLDRQKLQEVAAGLTDDQRYACSLEADAAISERSEPQTPVEKQLRTIWATVLNINADKITINDNFFSRGGDSISAMSVVSAARRQGLSLSLRSLWDMPRLGDLAARLTQSESGSNTAESVPLPSGTYATAQVCEVLPLTWSQYQFFNGTLNGYASHVYHLELDLPAEIDAAHVKRCCERFLEHFDILRTRFICTAHRVSQIIEKEIQVPWHEFELLEETMDAATERICGEDRRGLNGIPDARSYLTRFFFIRGGTSKLIVRLCHAQYDGHSLSRMLDTLTDLLNGGIPVPVRPFSEYIRHIMSRNQESYQYWRNLLRGTHSPTILPPSHHNSSENVELLTVSKTVAQPNLNNAMATPAISFIAACATMLSRATHEHDIVFGCIVSGRSSVPVELRTVCGPCLNEVPIRVRFSEDEDPTTDMASKQVREQLLESSIHEAVGFDEIAAHSTSWSLDIEDFGLTAHYQNSGDAGEDALSGWRLRDGHIAPIPKANYVEVEALPLHSDGLVQITVKGKSSYYKERVLRYILNSVCRNLS</sequence>
<dbReference type="InterPro" id="IPR042099">
    <property type="entry name" value="ANL_N_sf"/>
</dbReference>
<organism evidence="5 6">
    <name type="scientific">Pseudocercospora fuligena</name>
    <dbReference type="NCBI Taxonomy" id="685502"/>
    <lineage>
        <taxon>Eukaryota</taxon>
        <taxon>Fungi</taxon>
        <taxon>Dikarya</taxon>
        <taxon>Ascomycota</taxon>
        <taxon>Pezizomycotina</taxon>
        <taxon>Dothideomycetes</taxon>
        <taxon>Dothideomycetidae</taxon>
        <taxon>Mycosphaerellales</taxon>
        <taxon>Mycosphaerellaceae</taxon>
        <taxon>Pseudocercospora</taxon>
    </lineage>
</organism>
<dbReference type="Gene3D" id="1.10.1200.10">
    <property type="entry name" value="ACP-like"/>
    <property type="match status" value="2"/>
</dbReference>
<dbReference type="InterPro" id="IPR020845">
    <property type="entry name" value="AMP-binding_CS"/>
</dbReference>
<dbReference type="Gene3D" id="3.40.50.12780">
    <property type="entry name" value="N-terminal domain of ligase-like"/>
    <property type="match status" value="2"/>
</dbReference>
<feature type="domain" description="Carrier" evidence="4">
    <location>
        <begin position="838"/>
        <end position="911"/>
    </location>
</feature>
<evidence type="ECO:0000259" key="4">
    <source>
        <dbReference type="PROSITE" id="PS50075"/>
    </source>
</evidence>
<dbReference type="InterPro" id="IPR020806">
    <property type="entry name" value="PKS_PP-bd"/>
</dbReference>
<dbReference type="InterPro" id="IPR009081">
    <property type="entry name" value="PP-bd_ACP"/>
</dbReference>
<dbReference type="CDD" id="cd02440">
    <property type="entry name" value="AdoMet_MTases"/>
    <property type="match status" value="1"/>
</dbReference>
<dbReference type="CDD" id="cd05918">
    <property type="entry name" value="A_NRPS_SidN3_like"/>
    <property type="match status" value="1"/>
</dbReference>
<dbReference type="InterPro" id="IPR000873">
    <property type="entry name" value="AMP-dep_synth/lig_dom"/>
</dbReference>
<keyword evidence="1" id="KW-0596">Phosphopantetheine</keyword>
<dbReference type="InterPro" id="IPR001242">
    <property type="entry name" value="Condensation_dom"/>
</dbReference>
<dbReference type="OrthoDB" id="416786at2759"/>
<dbReference type="CDD" id="cd19545">
    <property type="entry name" value="FUM14_C_NRPS-like"/>
    <property type="match status" value="1"/>
</dbReference>